<dbReference type="PANTHER" id="PTHR12774:SF2">
    <property type="entry name" value="PEROXISOMAL BIOGENESIS FACTOR 19"/>
    <property type="match status" value="1"/>
</dbReference>
<keyword evidence="5" id="KW-1185">Reference proteome</keyword>
<dbReference type="EMBL" id="CAKKLH010000024">
    <property type="protein sequence ID" value="CAH0099800.1"/>
    <property type="molecule type" value="Genomic_DNA"/>
</dbReference>
<feature type="compositionally biased region" description="Basic and acidic residues" evidence="3">
    <location>
        <begin position="10"/>
        <end position="21"/>
    </location>
</feature>
<dbReference type="GO" id="GO:0033328">
    <property type="term" value="F:peroxisome membrane targeting sequence binding"/>
    <property type="evidence" value="ECO:0007669"/>
    <property type="project" value="TreeGrafter"/>
</dbReference>
<proteinExistence type="inferred from homology"/>
<comment type="similarity">
    <text evidence="1">Belongs to the peroxin-19 family.</text>
</comment>
<dbReference type="GO" id="GO:0005778">
    <property type="term" value="C:peroxisomal membrane"/>
    <property type="evidence" value="ECO:0007669"/>
    <property type="project" value="TreeGrafter"/>
</dbReference>
<dbReference type="Pfam" id="PF04614">
    <property type="entry name" value="Pex19"/>
    <property type="match status" value="1"/>
</dbReference>
<dbReference type="InterPro" id="IPR006708">
    <property type="entry name" value="Pex19"/>
</dbReference>
<reference evidence="4" key="1">
    <citation type="submission" date="2021-11" db="EMBL/GenBank/DDBJ databases">
        <authorList>
            <person name="Schell T."/>
        </authorList>
    </citation>
    <scope>NUCLEOTIDE SEQUENCE</scope>
    <source>
        <strain evidence="4">M5</strain>
    </source>
</reference>
<comment type="caution">
    <text evidence="4">The sequence shown here is derived from an EMBL/GenBank/DDBJ whole genome shotgun (WGS) entry which is preliminary data.</text>
</comment>
<dbReference type="Proteomes" id="UP000789390">
    <property type="component" value="Unassembled WGS sequence"/>
</dbReference>
<evidence type="ECO:0000256" key="1">
    <source>
        <dbReference type="ARBA" id="ARBA00006326"/>
    </source>
</evidence>
<organism evidence="4 5">
    <name type="scientific">Daphnia galeata</name>
    <dbReference type="NCBI Taxonomy" id="27404"/>
    <lineage>
        <taxon>Eukaryota</taxon>
        <taxon>Metazoa</taxon>
        <taxon>Ecdysozoa</taxon>
        <taxon>Arthropoda</taxon>
        <taxon>Crustacea</taxon>
        <taxon>Branchiopoda</taxon>
        <taxon>Diplostraca</taxon>
        <taxon>Cladocera</taxon>
        <taxon>Anomopoda</taxon>
        <taxon>Daphniidae</taxon>
        <taxon>Daphnia</taxon>
    </lineage>
</organism>
<dbReference type="OrthoDB" id="21292at2759"/>
<evidence type="ECO:0000256" key="3">
    <source>
        <dbReference type="SAM" id="MobiDB-lite"/>
    </source>
</evidence>
<gene>
    <name evidence="4" type="ORF">DGAL_LOCUS1958</name>
</gene>
<protein>
    <recommendedName>
        <fullName evidence="2">Peroxin-19</fullName>
    </recommendedName>
</protein>
<evidence type="ECO:0000313" key="4">
    <source>
        <dbReference type="EMBL" id="CAH0099800.1"/>
    </source>
</evidence>
<evidence type="ECO:0000256" key="2">
    <source>
        <dbReference type="ARBA" id="ARBA00029688"/>
    </source>
</evidence>
<dbReference type="AlphaFoldDB" id="A0A8J2WD33"/>
<dbReference type="InterPro" id="IPR038322">
    <property type="entry name" value="Pex19_C_sf"/>
</dbReference>
<dbReference type="PANTHER" id="PTHR12774">
    <property type="entry name" value="PEROXISOMAL BIOGENESIS FACTOR 19"/>
    <property type="match status" value="1"/>
</dbReference>
<feature type="region of interest" description="Disordered" evidence="3">
    <location>
        <begin position="1"/>
        <end position="37"/>
    </location>
</feature>
<sequence length="305" mass="33021">MSESNSNDPKSVKDAADKNEESNGDDEELDALLDDALEGFDKPALQVPKSKDDVKAEAAAPTSDVVWSEEFIQEASLEFEKNIRLMMAETASGGSGDTEFAESLLKVSQEAAAKVFERQPDQGASFADTLRYLAEGTESLQTEADEATLAKMLEKMAFGPDGGFGDSAGGDMGGLGDILPAMQGMLQSLLSKELLYPSIKDIVGKYPDWLANNRPKLEPAQFEKYNRQYAIMQQVCTEFENDNDTDDAATKSSLFEKILTLMQQMQECGHPPKELAGEAELLPNPFGGADFAQSMGPGAENCVIM</sequence>
<dbReference type="GO" id="GO:0045046">
    <property type="term" value="P:protein import into peroxisome membrane"/>
    <property type="evidence" value="ECO:0007669"/>
    <property type="project" value="TreeGrafter"/>
</dbReference>
<name>A0A8J2WD33_9CRUS</name>
<feature type="compositionally biased region" description="Acidic residues" evidence="3">
    <location>
        <begin position="22"/>
        <end position="37"/>
    </location>
</feature>
<accession>A0A8J2WD33</accession>
<evidence type="ECO:0000313" key="5">
    <source>
        <dbReference type="Proteomes" id="UP000789390"/>
    </source>
</evidence>
<dbReference type="Gene3D" id="1.20.120.900">
    <property type="entry name" value="Pex19, mPTS binding domain"/>
    <property type="match status" value="1"/>
</dbReference>